<sequence>MSVADIAAHLRCPVCSEDVTAEPRRLVCVNGHSFDIAKQGHINLLNAGQPRNADSADMVAARLRWLETGAYTPILELVADMAGEGPGPLLDVGAGPGWYAGKLAARLHRPVIAADVSVPACRTAARLHPELGVVVADTWKGLPVRSGAIRTLVCIFAPRSPFEFTRVLEPGGQLVVVTPLPEHLARLRETAGLLGIDPDKDRRLADLAERGFTLVAEREHRATVTAEPARVADLIAMGPNAFHDHGDLTEAGDDLVPVEVAVKVTSWRRD</sequence>
<reference evidence="6 7" key="1">
    <citation type="submission" date="2017-07" db="EMBL/GenBank/DDBJ databases">
        <title>Draft whole genome sequences of clinical Proprionibacteriaceae strains.</title>
        <authorList>
            <person name="Bernier A.-M."/>
            <person name="Bernard K."/>
            <person name="Domingo M.-C."/>
        </authorList>
    </citation>
    <scope>NUCLEOTIDE SEQUENCE [LARGE SCALE GENOMIC DNA]</scope>
    <source>
        <strain evidence="5 6">NML 150081</strain>
        <strain evidence="4 7">NML 160184</strain>
    </source>
</reference>
<comment type="caution">
    <text evidence="5">The sequence shown here is derived from an EMBL/GenBank/DDBJ whole genome shotgun (WGS) entry which is preliminary data.</text>
</comment>
<feature type="binding site" evidence="2">
    <location>
        <position position="183"/>
    </location>
    <ligand>
        <name>S-adenosyl-L-methionine</name>
        <dbReference type="ChEBI" id="CHEBI:59789"/>
    </ligand>
</feature>
<accession>A0A255E9T7</accession>
<keyword evidence="5" id="KW-0808">Transferase</keyword>
<proteinExistence type="predicted"/>
<dbReference type="GO" id="GO:0046872">
    <property type="term" value="F:metal ion binding"/>
    <property type="evidence" value="ECO:0007669"/>
    <property type="project" value="UniProtKB-KW"/>
</dbReference>
<keyword evidence="1" id="KW-0479">Metal-binding</keyword>
<dbReference type="CDD" id="cd02440">
    <property type="entry name" value="AdoMet_MTases"/>
    <property type="match status" value="1"/>
</dbReference>
<feature type="binding site" evidence="1">
    <location>
        <position position="32"/>
    </location>
    <ligand>
        <name>Zn(2+)</name>
        <dbReference type="ChEBI" id="CHEBI:29105"/>
    </ligand>
</feature>
<feature type="binding site" evidence="1">
    <location>
        <position position="12"/>
    </location>
    <ligand>
        <name>Zn(2+)</name>
        <dbReference type="ChEBI" id="CHEBI:29105"/>
    </ligand>
</feature>
<feature type="domain" description="23S rRNA (guanine(745)-N(1))-methyltransferase N-terminal" evidence="3">
    <location>
        <begin position="11"/>
        <end position="45"/>
    </location>
</feature>
<dbReference type="OrthoDB" id="108476at2"/>
<evidence type="ECO:0000256" key="1">
    <source>
        <dbReference type="PIRSR" id="PIRSR018249-1"/>
    </source>
</evidence>
<dbReference type="Gene3D" id="3.40.50.150">
    <property type="entry name" value="Vaccinia Virus protein VP39"/>
    <property type="match status" value="1"/>
</dbReference>
<dbReference type="Proteomes" id="UP000216533">
    <property type="component" value="Unassembled WGS sequence"/>
</dbReference>
<feature type="binding site" evidence="1">
    <location>
        <position position="28"/>
    </location>
    <ligand>
        <name>Zn(2+)</name>
        <dbReference type="ChEBI" id="CHEBI:29105"/>
    </ligand>
</feature>
<evidence type="ECO:0000259" key="3">
    <source>
        <dbReference type="Pfam" id="PF21302"/>
    </source>
</evidence>
<feature type="binding site" evidence="1">
    <location>
        <position position="15"/>
    </location>
    <ligand>
        <name>Zn(2+)</name>
        <dbReference type="ChEBI" id="CHEBI:29105"/>
    </ligand>
</feature>
<feature type="binding site" evidence="2">
    <location>
        <position position="71"/>
    </location>
    <ligand>
        <name>S-adenosyl-L-methionine</name>
        <dbReference type="ChEBI" id="CHEBI:59789"/>
    </ligand>
</feature>
<dbReference type="InterPro" id="IPR048647">
    <property type="entry name" value="RlmA_N"/>
</dbReference>
<dbReference type="SUPFAM" id="SSF53335">
    <property type="entry name" value="S-adenosyl-L-methionine-dependent methyltransferases"/>
    <property type="match status" value="1"/>
</dbReference>
<organism evidence="5 6">
    <name type="scientific">Parenemella sanctibonifatiensis</name>
    <dbReference type="NCBI Taxonomy" id="2016505"/>
    <lineage>
        <taxon>Bacteria</taxon>
        <taxon>Bacillati</taxon>
        <taxon>Actinomycetota</taxon>
        <taxon>Actinomycetes</taxon>
        <taxon>Propionibacteriales</taxon>
        <taxon>Propionibacteriaceae</taxon>
        <taxon>Parenemella</taxon>
    </lineage>
</organism>
<dbReference type="AlphaFoldDB" id="A0A255EED1"/>
<keyword evidence="5" id="KW-0489">Methyltransferase</keyword>
<evidence type="ECO:0000313" key="4">
    <source>
        <dbReference type="EMBL" id="OYN88276.1"/>
    </source>
</evidence>
<evidence type="ECO:0000313" key="6">
    <source>
        <dbReference type="Proteomes" id="UP000216300"/>
    </source>
</evidence>
<evidence type="ECO:0000313" key="7">
    <source>
        <dbReference type="Proteomes" id="UP000216533"/>
    </source>
</evidence>
<gene>
    <name evidence="5" type="ORF">CGZ91_10360</name>
    <name evidence="4" type="ORF">CGZ92_04875</name>
</gene>
<dbReference type="PIRSF" id="PIRSF018249">
    <property type="entry name" value="MyrA_prd"/>
    <property type="match status" value="1"/>
</dbReference>
<dbReference type="InterPro" id="IPR029063">
    <property type="entry name" value="SAM-dependent_MTases_sf"/>
</dbReference>
<keyword evidence="2" id="KW-0949">S-adenosyl-L-methionine</keyword>
<name>A0A255EED1_9ACTN</name>
<accession>A0A255EED1</accession>
<evidence type="ECO:0000313" key="5">
    <source>
        <dbReference type="EMBL" id="OYN89894.1"/>
    </source>
</evidence>
<dbReference type="Pfam" id="PF21302">
    <property type="entry name" value="Zn_ribbon_RlmA"/>
    <property type="match status" value="1"/>
</dbReference>
<evidence type="ECO:0000256" key="2">
    <source>
        <dbReference type="PIRSR" id="PIRSR018249-2"/>
    </source>
</evidence>
<keyword evidence="6" id="KW-1185">Reference proteome</keyword>
<dbReference type="GO" id="GO:0032259">
    <property type="term" value="P:methylation"/>
    <property type="evidence" value="ECO:0007669"/>
    <property type="project" value="UniProtKB-KW"/>
</dbReference>
<dbReference type="Proteomes" id="UP000216300">
    <property type="component" value="Unassembled WGS sequence"/>
</dbReference>
<dbReference type="InterPro" id="IPR016718">
    <property type="entry name" value="rRNA_m1G-MeTrfase_A_prd"/>
</dbReference>
<dbReference type="GO" id="GO:0008168">
    <property type="term" value="F:methyltransferase activity"/>
    <property type="evidence" value="ECO:0007669"/>
    <property type="project" value="UniProtKB-KW"/>
</dbReference>
<protein>
    <submittedName>
        <fullName evidence="5">rRNA (Guanine-N1)-methyltransferase</fullName>
    </submittedName>
</protein>
<dbReference type="RefSeq" id="WP_094450262.1">
    <property type="nucleotide sequence ID" value="NZ_NMVI01000013.1"/>
</dbReference>
<dbReference type="EMBL" id="NMVJ01000008">
    <property type="protein sequence ID" value="OYN89894.1"/>
    <property type="molecule type" value="Genomic_DNA"/>
</dbReference>
<keyword evidence="1" id="KW-0862">Zinc</keyword>
<dbReference type="EMBL" id="NMVI01000013">
    <property type="protein sequence ID" value="OYN88276.1"/>
    <property type="molecule type" value="Genomic_DNA"/>
</dbReference>